<organism evidence="2 3">
    <name type="scientific">Lasius niger</name>
    <name type="common">Black garden ant</name>
    <dbReference type="NCBI Taxonomy" id="67767"/>
    <lineage>
        <taxon>Eukaryota</taxon>
        <taxon>Metazoa</taxon>
        <taxon>Ecdysozoa</taxon>
        <taxon>Arthropoda</taxon>
        <taxon>Hexapoda</taxon>
        <taxon>Insecta</taxon>
        <taxon>Pterygota</taxon>
        <taxon>Neoptera</taxon>
        <taxon>Endopterygota</taxon>
        <taxon>Hymenoptera</taxon>
        <taxon>Apocrita</taxon>
        <taxon>Aculeata</taxon>
        <taxon>Formicoidea</taxon>
        <taxon>Formicidae</taxon>
        <taxon>Formicinae</taxon>
        <taxon>Lasius</taxon>
        <taxon>Lasius</taxon>
    </lineage>
</organism>
<feature type="compositionally biased region" description="Pro residues" evidence="1">
    <location>
        <begin position="32"/>
        <end position="49"/>
    </location>
</feature>
<protein>
    <submittedName>
        <fullName evidence="2">Uncharacterized protein</fullName>
    </submittedName>
</protein>
<dbReference type="Proteomes" id="UP000036403">
    <property type="component" value="Unassembled WGS sequence"/>
</dbReference>
<comment type="caution">
    <text evidence="2">The sequence shown here is derived from an EMBL/GenBank/DDBJ whole genome shotgun (WGS) entry which is preliminary data.</text>
</comment>
<evidence type="ECO:0000313" key="2">
    <source>
        <dbReference type="EMBL" id="KMQ82972.1"/>
    </source>
</evidence>
<dbReference type="EMBL" id="LBMM01021966">
    <property type="protein sequence ID" value="KMQ82972.1"/>
    <property type="molecule type" value="Genomic_DNA"/>
</dbReference>
<keyword evidence="3" id="KW-1185">Reference proteome</keyword>
<dbReference type="AlphaFoldDB" id="A0A0J7JXZ5"/>
<name>A0A0J7JXZ5_LASNI</name>
<dbReference type="PaxDb" id="67767-A0A0J7JXZ5"/>
<gene>
    <name evidence="2" type="ORF">RF55_21301</name>
</gene>
<feature type="region of interest" description="Disordered" evidence="1">
    <location>
        <begin position="22"/>
        <end position="107"/>
    </location>
</feature>
<dbReference type="OrthoDB" id="7555402at2759"/>
<accession>A0A0J7JXZ5</accession>
<feature type="compositionally biased region" description="Pro residues" evidence="1">
    <location>
        <begin position="95"/>
        <end position="107"/>
    </location>
</feature>
<evidence type="ECO:0000313" key="3">
    <source>
        <dbReference type="Proteomes" id="UP000036403"/>
    </source>
</evidence>
<proteinExistence type="predicted"/>
<feature type="compositionally biased region" description="Basic and acidic residues" evidence="1">
    <location>
        <begin position="57"/>
        <end position="67"/>
    </location>
</feature>
<sequence>MASTNEILSSINELLGDPEYWAEVLDSGPGTSNPPPNPAPKPPPPPRPPRVGTVVQRSDHVNRRKLEMLLQTPPPPPKRRPTALPRKLAETAPTEQPPPLLMPTGPLPPPPIRVQVEPGIIVEVPHFAVHVARKYKARTPQGRWVLRFSRTGELRYRRKLP</sequence>
<reference evidence="2 3" key="1">
    <citation type="submission" date="2015-04" db="EMBL/GenBank/DDBJ databases">
        <title>Lasius niger genome sequencing.</title>
        <authorList>
            <person name="Konorov E.A."/>
            <person name="Nikitin M.A."/>
            <person name="Kirill M.V."/>
            <person name="Chang P."/>
        </authorList>
    </citation>
    <scope>NUCLEOTIDE SEQUENCE [LARGE SCALE GENOMIC DNA]</scope>
    <source>
        <tissue evidence="2">Whole</tissue>
    </source>
</reference>
<evidence type="ECO:0000256" key="1">
    <source>
        <dbReference type="SAM" id="MobiDB-lite"/>
    </source>
</evidence>